<dbReference type="AlphaFoldDB" id="A0A7J5Z4D5"/>
<dbReference type="InterPro" id="IPR036915">
    <property type="entry name" value="Cyclin-like_sf"/>
</dbReference>
<accession>A0A7J5Z4D5</accession>
<evidence type="ECO:0000256" key="4">
    <source>
        <dbReference type="RuleBase" id="RU000383"/>
    </source>
</evidence>
<comment type="function">
    <text evidence="1">Essential for the control of the cell cycle at the G2/M (mitosis) transition.</text>
</comment>
<evidence type="ECO:0000256" key="3">
    <source>
        <dbReference type="ARBA" id="ARBA00025821"/>
    </source>
</evidence>
<dbReference type="OrthoDB" id="306099at2759"/>
<comment type="similarity">
    <text evidence="4">Belongs to the cyclin family.</text>
</comment>
<evidence type="ECO:0000259" key="5">
    <source>
        <dbReference type="SMART" id="SM00385"/>
    </source>
</evidence>
<dbReference type="SMART" id="SM00385">
    <property type="entry name" value="CYCLIN"/>
    <property type="match status" value="1"/>
</dbReference>
<keyword evidence="7" id="KW-1185">Reference proteome</keyword>
<dbReference type="InterPro" id="IPR004367">
    <property type="entry name" value="Cyclin_C-dom"/>
</dbReference>
<evidence type="ECO:0000313" key="7">
    <source>
        <dbReference type="Proteomes" id="UP000518266"/>
    </source>
</evidence>
<comment type="subunit">
    <text evidence="3">Interacts with the CDK1 protein kinase to form a serine/threonine kinase holoenzyme complex also known as maturation promoting factor (MPF). The cyclin subunit imparts substrate specificity to the complex.</text>
</comment>
<feature type="domain" description="Cyclin-like" evidence="5">
    <location>
        <begin position="71"/>
        <end position="154"/>
    </location>
</feature>
<dbReference type="EMBL" id="JAAKFY010000006">
    <property type="protein sequence ID" value="KAF3856353.1"/>
    <property type="molecule type" value="Genomic_DNA"/>
</dbReference>
<dbReference type="Pfam" id="PF00134">
    <property type="entry name" value="Cyclin_N"/>
    <property type="match status" value="1"/>
</dbReference>
<evidence type="ECO:0000313" key="6">
    <source>
        <dbReference type="EMBL" id="KAF3856353.1"/>
    </source>
</evidence>
<dbReference type="Pfam" id="PF02984">
    <property type="entry name" value="Cyclin_C"/>
    <property type="match status" value="1"/>
</dbReference>
<dbReference type="InterPro" id="IPR039361">
    <property type="entry name" value="Cyclin"/>
</dbReference>
<sequence length="423" mass="46305">MEVCEDGQLQSGSTDINTCDVVLRAGNDHPVTCDPRTLHNLTALEKSCPLPPPYGKVQTDIEPHMRRILAVWMFQVCEEQKCEEEVFPLSVYLLDCYLSRFATEKSNLQLLGSVCMFLASKMRETVHLTASTLCIYTENSISVSDILWEVEVVSRLDWCLASVVPSDFLEPVLHALPFVQPHHFPNMRRHVHSYIALSVTDGRFSVFSPPSTVACACVSIATQRLQLSDSSDSVMKFLANLLVIDLSPVLLCYEQLGSVLELSLPSGFQASVSRSGANSSEISYTPAVFQDAVLTPFQGLSGPAPSILSSLISSRLSADTHPLKLGLAGFSTCAGCRTWSGRSSWSKDSEDRMLSSLMAPLGLDLAPVHGKEAASWSREPNSCSLPEENFPLRFKMPFLWVGAEGHSLVCGVQPESLLSGEEE</sequence>
<name>A0A7J5Z4D5_DISMA</name>
<keyword evidence="2 4" id="KW-0195">Cyclin</keyword>
<organism evidence="6 7">
    <name type="scientific">Dissostichus mawsoni</name>
    <name type="common">Antarctic cod</name>
    <dbReference type="NCBI Taxonomy" id="36200"/>
    <lineage>
        <taxon>Eukaryota</taxon>
        <taxon>Metazoa</taxon>
        <taxon>Chordata</taxon>
        <taxon>Craniata</taxon>
        <taxon>Vertebrata</taxon>
        <taxon>Euteleostomi</taxon>
        <taxon>Actinopterygii</taxon>
        <taxon>Neopterygii</taxon>
        <taxon>Teleostei</taxon>
        <taxon>Neoteleostei</taxon>
        <taxon>Acanthomorphata</taxon>
        <taxon>Eupercaria</taxon>
        <taxon>Perciformes</taxon>
        <taxon>Notothenioidei</taxon>
        <taxon>Nototheniidae</taxon>
        <taxon>Dissostichus</taxon>
    </lineage>
</organism>
<proteinExistence type="inferred from homology"/>
<dbReference type="SUPFAM" id="SSF47954">
    <property type="entry name" value="Cyclin-like"/>
    <property type="match status" value="1"/>
</dbReference>
<dbReference type="InterPro" id="IPR013763">
    <property type="entry name" value="Cyclin-like_dom"/>
</dbReference>
<dbReference type="Gene3D" id="1.10.472.10">
    <property type="entry name" value="Cyclin-like"/>
    <property type="match status" value="2"/>
</dbReference>
<protein>
    <recommendedName>
        <fullName evidence="5">Cyclin-like domain-containing protein</fullName>
    </recommendedName>
</protein>
<evidence type="ECO:0000256" key="1">
    <source>
        <dbReference type="ARBA" id="ARBA00003222"/>
    </source>
</evidence>
<dbReference type="FunFam" id="1.10.472.10:FF:000003">
    <property type="entry name" value="G1/S-specific cyclin-D2"/>
    <property type="match status" value="1"/>
</dbReference>
<reference evidence="6 7" key="1">
    <citation type="submission" date="2020-03" db="EMBL/GenBank/DDBJ databases">
        <title>Dissostichus mawsoni Genome sequencing and assembly.</title>
        <authorList>
            <person name="Park H."/>
        </authorList>
    </citation>
    <scope>NUCLEOTIDE SEQUENCE [LARGE SCALE GENOMIC DNA]</scope>
    <source>
        <strain evidence="6">DM0001</strain>
        <tissue evidence="6">Muscle</tissue>
    </source>
</reference>
<dbReference type="PANTHER" id="PTHR10177">
    <property type="entry name" value="CYCLINS"/>
    <property type="match status" value="1"/>
</dbReference>
<dbReference type="InterPro" id="IPR006671">
    <property type="entry name" value="Cyclin_N"/>
</dbReference>
<gene>
    <name evidence="6" type="ORF">F7725_017076</name>
</gene>
<evidence type="ECO:0000256" key="2">
    <source>
        <dbReference type="ARBA" id="ARBA00023127"/>
    </source>
</evidence>
<dbReference type="CDD" id="cd20516">
    <property type="entry name" value="CYCLIN_CCND_rpt2"/>
    <property type="match status" value="1"/>
</dbReference>
<dbReference type="Proteomes" id="UP000518266">
    <property type="component" value="Unassembled WGS sequence"/>
</dbReference>
<comment type="caution">
    <text evidence="6">The sequence shown here is derived from an EMBL/GenBank/DDBJ whole genome shotgun (WGS) entry which is preliminary data.</text>
</comment>